<dbReference type="Proteomes" id="UP000298652">
    <property type="component" value="Chromosome 2"/>
</dbReference>
<reference evidence="2" key="1">
    <citation type="submission" date="2019-03" db="EMBL/GenBank/DDBJ databases">
        <title>WGS assembly of Setaria viridis.</title>
        <authorList>
            <person name="Huang P."/>
            <person name="Jenkins J."/>
            <person name="Grimwood J."/>
            <person name="Barry K."/>
            <person name="Healey A."/>
            <person name="Mamidi S."/>
            <person name="Sreedasyam A."/>
            <person name="Shu S."/>
            <person name="Feldman M."/>
            <person name="Wu J."/>
            <person name="Yu Y."/>
            <person name="Chen C."/>
            <person name="Johnson J."/>
            <person name="Rokhsar D."/>
            <person name="Baxter I."/>
            <person name="Schmutz J."/>
            <person name="Brutnell T."/>
            <person name="Kellogg E."/>
        </authorList>
    </citation>
    <scope>NUCLEOTIDE SEQUENCE [LARGE SCALE GENOMIC DNA]</scope>
</reference>
<dbReference type="Gramene" id="TKW30544">
    <property type="protein sequence ID" value="TKW30544"/>
    <property type="gene ID" value="SEVIR_2G045172v2"/>
</dbReference>
<name>A0A4U6VP87_SETVI</name>
<dbReference type="AlphaFoldDB" id="A0A4U6VP87"/>
<organism evidence="2 3">
    <name type="scientific">Setaria viridis</name>
    <name type="common">Green bristlegrass</name>
    <name type="synonym">Setaria italica subsp. viridis</name>
    <dbReference type="NCBI Taxonomy" id="4556"/>
    <lineage>
        <taxon>Eukaryota</taxon>
        <taxon>Viridiplantae</taxon>
        <taxon>Streptophyta</taxon>
        <taxon>Embryophyta</taxon>
        <taxon>Tracheophyta</taxon>
        <taxon>Spermatophyta</taxon>
        <taxon>Magnoliopsida</taxon>
        <taxon>Liliopsida</taxon>
        <taxon>Poales</taxon>
        <taxon>Poaceae</taxon>
        <taxon>PACMAD clade</taxon>
        <taxon>Panicoideae</taxon>
        <taxon>Panicodae</taxon>
        <taxon>Paniceae</taxon>
        <taxon>Cenchrinae</taxon>
        <taxon>Setaria</taxon>
    </lineage>
</organism>
<sequence length="41" mass="4602">MLVICIVQVVAVPICKVQGQNCCLQGHLQFFLELIAEGWRT</sequence>
<evidence type="ECO:0000256" key="1">
    <source>
        <dbReference type="SAM" id="SignalP"/>
    </source>
</evidence>
<evidence type="ECO:0000313" key="3">
    <source>
        <dbReference type="Proteomes" id="UP000298652"/>
    </source>
</evidence>
<gene>
    <name evidence="2" type="ORF">SEVIR_2G045172v2</name>
</gene>
<dbReference type="EMBL" id="CM016553">
    <property type="protein sequence ID" value="TKW30544.1"/>
    <property type="molecule type" value="Genomic_DNA"/>
</dbReference>
<feature type="chain" id="PRO_5020395786" evidence="1">
    <location>
        <begin position="20"/>
        <end position="41"/>
    </location>
</feature>
<accession>A0A4U6VP87</accession>
<feature type="signal peptide" evidence="1">
    <location>
        <begin position="1"/>
        <end position="19"/>
    </location>
</feature>
<keyword evidence="3" id="KW-1185">Reference proteome</keyword>
<evidence type="ECO:0000313" key="2">
    <source>
        <dbReference type="EMBL" id="TKW30544.1"/>
    </source>
</evidence>
<protein>
    <submittedName>
        <fullName evidence="2">Uncharacterized protein</fullName>
    </submittedName>
</protein>
<proteinExistence type="predicted"/>
<keyword evidence="1" id="KW-0732">Signal</keyword>